<dbReference type="InterPro" id="IPR002252">
    <property type="entry name" value="Glyco_hydro_36"/>
</dbReference>
<name>A0ABP6WMD3_9ACTN</name>
<sequence>MSFTLVDEVRVGPDARVYAEGWQSWSPATWYAPGARGLRPDLDWQHTMRFRPGTPLADEGLQAEGLLVVDPGDGGPVRRYAAPSTTTVPTLRTVLRGDVLEVHADGPVTNGAATTAVAALADAVAPLTADVVVRPAPSVWCSWYRYFEQVTAADVEENLDAFDAHDLHVDVVQLDDGWSQGLGEDLAPAPGFGDLAGLVDRIRSSGRRAGLWLAPFLVGDRTTLAREHPDWLVGAAGHNWAQDLRGLDLTHPGVQDLLRTHLRRVVDLGVDYLKLDFLYGGAVPGPRHSGADPVEAYRTGLALVREVVGPEVYVVGCGAPLLPSLGLVDAMRTSPDTFHEGGEDGSRGLRGLMPMVARSWQHGRLWSTDPDCLVARPAYRLREPWAGAVRTYGGLRSVSDRVAELDDWGLRTTRELLDDPVPPVPLPDATVERGARLAADLVAGRQDGAS</sequence>
<keyword evidence="1" id="KW-0378">Hydrolase</keyword>
<evidence type="ECO:0000256" key="1">
    <source>
        <dbReference type="ARBA" id="ARBA00022801"/>
    </source>
</evidence>
<organism evidence="3 4">
    <name type="scientific">Microlunatus spumicola</name>
    <dbReference type="NCBI Taxonomy" id="81499"/>
    <lineage>
        <taxon>Bacteria</taxon>
        <taxon>Bacillati</taxon>
        <taxon>Actinomycetota</taxon>
        <taxon>Actinomycetes</taxon>
        <taxon>Propionibacteriales</taxon>
        <taxon>Propionibacteriaceae</taxon>
        <taxon>Microlunatus</taxon>
    </lineage>
</organism>
<evidence type="ECO:0000256" key="2">
    <source>
        <dbReference type="ARBA" id="ARBA00023295"/>
    </source>
</evidence>
<dbReference type="PANTHER" id="PTHR43053">
    <property type="entry name" value="GLYCOSIDASE FAMILY 31"/>
    <property type="match status" value="1"/>
</dbReference>
<dbReference type="InterPro" id="IPR017853">
    <property type="entry name" value="GH"/>
</dbReference>
<dbReference type="PANTHER" id="PTHR43053:SF3">
    <property type="entry name" value="ALPHA-GALACTOSIDASE C-RELATED"/>
    <property type="match status" value="1"/>
</dbReference>
<reference evidence="4" key="1">
    <citation type="journal article" date="2019" name="Int. J. Syst. Evol. Microbiol.">
        <title>The Global Catalogue of Microorganisms (GCM) 10K type strain sequencing project: providing services to taxonomists for standard genome sequencing and annotation.</title>
        <authorList>
            <consortium name="The Broad Institute Genomics Platform"/>
            <consortium name="The Broad Institute Genome Sequencing Center for Infectious Disease"/>
            <person name="Wu L."/>
            <person name="Ma J."/>
        </authorList>
    </citation>
    <scope>NUCLEOTIDE SEQUENCE [LARGE SCALE GENOMIC DNA]</scope>
    <source>
        <strain evidence="4">JCM 16540</strain>
    </source>
</reference>
<dbReference type="Pfam" id="PF02065">
    <property type="entry name" value="Melibiase"/>
    <property type="match status" value="1"/>
</dbReference>
<evidence type="ECO:0000313" key="3">
    <source>
        <dbReference type="EMBL" id="GAA3553714.1"/>
    </source>
</evidence>
<dbReference type="InterPro" id="IPR013785">
    <property type="entry name" value="Aldolase_TIM"/>
</dbReference>
<dbReference type="Proteomes" id="UP001500767">
    <property type="component" value="Unassembled WGS sequence"/>
</dbReference>
<keyword evidence="4" id="KW-1185">Reference proteome</keyword>
<keyword evidence="2" id="KW-0326">Glycosidase</keyword>
<accession>A0ABP6WMD3</accession>
<dbReference type="RefSeq" id="WP_204912290.1">
    <property type="nucleotide sequence ID" value="NZ_BAAAYR010000001.1"/>
</dbReference>
<evidence type="ECO:0000313" key="4">
    <source>
        <dbReference type="Proteomes" id="UP001500767"/>
    </source>
</evidence>
<gene>
    <name evidence="3" type="ORF">GCM10022197_06030</name>
</gene>
<dbReference type="CDD" id="cd14791">
    <property type="entry name" value="GH36"/>
    <property type="match status" value="1"/>
</dbReference>
<dbReference type="InterPro" id="IPR050985">
    <property type="entry name" value="Alpha-glycosidase_related"/>
</dbReference>
<dbReference type="Gene3D" id="3.20.20.70">
    <property type="entry name" value="Aldolase class I"/>
    <property type="match status" value="1"/>
</dbReference>
<dbReference type="EMBL" id="BAAAYR010000001">
    <property type="protein sequence ID" value="GAA3553714.1"/>
    <property type="molecule type" value="Genomic_DNA"/>
</dbReference>
<protein>
    <submittedName>
        <fullName evidence="3">Alpha-galactosidase</fullName>
    </submittedName>
</protein>
<proteinExistence type="predicted"/>
<dbReference type="SUPFAM" id="SSF51445">
    <property type="entry name" value="(Trans)glycosidases"/>
    <property type="match status" value="1"/>
</dbReference>
<comment type="caution">
    <text evidence="3">The sequence shown here is derived from an EMBL/GenBank/DDBJ whole genome shotgun (WGS) entry which is preliminary data.</text>
</comment>